<reference evidence="5 6" key="1">
    <citation type="submission" date="2021-06" db="EMBL/GenBank/DDBJ databases">
        <title>Genome sequence of Babesia caballi.</title>
        <authorList>
            <person name="Yamagishi J."/>
            <person name="Kidaka T."/>
            <person name="Ochi A."/>
        </authorList>
    </citation>
    <scope>NUCLEOTIDE SEQUENCE [LARGE SCALE GENOMIC DNA]</scope>
    <source>
        <strain evidence="5">USDA-D6B2</strain>
    </source>
</reference>
<gene>
    <name evidence="5" type="ORF">BcabD6B2_38320</name>
</gene>
<evidence type="ECO:0000256" key="3">
    <source>
        <dbReference type="SAM" id="Coils"/>
    </source>
</evidence>
<keyword evidence="3" id="KW-0175">Coiled coil</keyword>
<evidence type="ECO:0000256" key="1">
    <source>
        <dbReference type="ARBA" id="ARBA00009947"/>
    </source>
</evidence>
<dbReference type="Pfam" id="PF00956">
    <property type="entry name" value="NAP"/>
    <property type="match status" value="1"/>
</dbReference>
<dbReference type="GO" id="GO:0005634">
    <property type="term" value="C:nucleus"/>
    <property type="evidence" value="ECO:0007669"/>
    <property type="project" value="InterPro"/>
</dbReference>
<protein>
    <submittedName>
        <fullName evidence="5">Nucleosome assembly protein, putative</fullName>
    </submittedName>
</protein>
<sequence>MMRPNEALRGELLEIQRQEAEAAEQFNSRLKELAAELQAAMEAAADRRLELLTNPAATKEAERAGLSQLERGLMEMSLRDLSHVSEPTEECYPKYGTSAWPRFWLYALLGCRATRSRVSRFDHHLLGYLRDVRCCAVEGEEAEDAFEVEFHFADNPFFCNSLLSRRFFVAACDGDAVATPIEWKDDVEELVKDLSPCNSDNEFHETTGNEVYGSFFDFFQPLRDNVGDLKVALAIRDRVCRDPLKYVLVFESLKRGEDVDETDDEEAHVDNRACLAWKWSREEPPRPQVPVPAPRYHQAALLAQRVAHVLLEVADEAAVLEEGRVREGERGQRAGVGARHRGGGARVGERPAEEGAVAAPAEHELLAGVQRAANAVAVARVPAVRAQHVAALDQGDGVVEHRRHVAVVDDGRDGHAAGAVRGASGVLTLQRVSGSSRS</sequence>
<dbReference type="Proteomes" id="UP001497744">
    <property type="component" value="Unassembled WGS sequence"/>
</dbReference>
<dbReference type="InterPro" id="IPR002164">
    <property type="entry name" value="NAP_family"/>
</dbReference>
<name>A0AAV4LX50_BABCB</name>
<dbReference type="GeneID" id="94195878"/>
<organism evidence="5 6">
    <name type="scientific">Babesia caballi</name>
    <dbReference type="NCBI Taxonomy" id="5871"/>
    <lineage>
        <taxon>Eukaryota</taxon>
        <taxon>Sar</taxon>
        <taxon>Alveolata</taxon>
        <taxon>Apicomplexa</taxon>
        <taxon>Aconoidasida</taxon>
        <taxon>Piroplasmida</taxon>
        <taxon>Babesiidae</taxon>
        <taxon>Babesia</taxon>
    </lineage>
</organism>
<proteinExistence type="inferred from homology"/>
<dbReference type="InterPro" id="IPR037231">
    <property type="entry name" value="NAP-like_sf"/>
</dbReference>
<evidence type="ECO:0000256" key="2">
    <source>
        <dbReference type="RuleBase" id="RU003876"/>
    </source>
</evidence>
<evidence type="ECO:0000256" key="4">
    <source>
        <dbReference type="SAM" id="MobiDB-lite"/>
    </source>
</evidence>
<evidence type="ECO:0000313" key="6">
    <source>
        <dbReference type="Proteomes" id="UP001497744"/>
    </source>
</evidence>
<dbReference type="GO" id="GO:0006334">
    <property type="term" value="P:nucleosome assembly"/>
    <property type="evidence" value="ECO:0007669"/>
    <property type="project" value="InterPro"/>
</dbReference>
<dbReference type="AlphaFoldDB" id="A0AAV4LX50"/>
<feature type="region of interest" description="Disordered" evidence="4">
    <location>
        <begin position="331"/>
        <end position="351"/>
    </location>
</feature>
<dbReference type="PANTHER" id="PTHR11875">
    <property type="entry name" value="TESTIS-SPECIFIC Y-ENCODED PROTEIN"/>
    <property type="match status" value="1"/>
</dbReference>
<evidence type="ECO:0000313" key="5">
    <source>
        <dbReference type="EMBL" id="GIX64397.1"/>
    </source>
</evidence>
<comment type="caution">
    <text evidence="5">The sequence shown here is derived from an EMBL/GenBank/DDBJ whole genome shotgun (WGS) entry which is preliminary data.</text>
</comment>
<dbReference type="RefSeq" id="XP_067716466.1">
    <property type="nucleotide sequence ID" value="XM_067860365.1"/>
</dbReference>
<feature type="coiled-coil region" evidence="3">
    <location>
        <begin position="5"/>
        <end position="54"/>
    </location>
</feature>
<dbReference type="SUPFAM" id="SSF143113">
    <property type="entry name" value="NAP-like"/>
    <property type="match status" value="1"/>
</dbReference>
<keyword evidence="6" id="KW-1185">Reference proteome</keyword>
<dbReference type="Gene3D" id="3.30.1120.90">
    <property type="entry name" value="Nucleosome assembly protein"/>
    <property type="match status" value="1"/>
</dbReference>
<accession>A0AAV4LX50</accession>
<comment type="similarity">
    <text evidence="1 2">Belongs to the nucleosome assembly protein (NAP) family.</text>
</comment>
<dbReference type="EMBL" id="BPLF01000003">
    <property type="protein sequence ID" value="GIX64397.1"/>
    <property type="molecule type" value="Genomic_DNA"/>
</dbReference>